<feature type="domain" description="GspL periplasmic" evidence="11">
    <location>
        <begin position="285"/>
        <end position="416"/>
    </location>
</feature>
<organism evidence="12 13">
    <name type="scientific">Delftia acidovorans (strain DSM 14801 / SPH-1)</name>
    <dbReference type="NCBI Taxonomy" id="398578"/>
    <lineage>
        <taxon>Bacteria</taxon>
        <taxon>Pseudomonadati</taxon>
        <taxon>Pseudomonadota</taxon>
        <taxon>Betaproteobacteria</taxon>
        <taxon>Burkholderiales</taxon>
        <taxon>Comamonadaceae</taxon>
        <taxon>Delftia</taxon>
    </lineage>
</organism>
<name>A9BXP6_DELAS</name>
<proteinExistence type="inferred from homology"/>
<evidence type="ECO:0000256" key="5">
    <source>
        <dbReference type="ARBA" id="ARBA00022519"/>
    </source>
</evidence>
<dbReference type="SUPFAM" id="SSF53067">
    <property type="entry name" value="Actin-like ATPase domain"/>
    <property type="match status" value="1"/>
</dbReference>
<dbReference type="EMBL" id="CP000884">
    <property type="protein sequence ID" value="ABX38322.1"/>
    <property type="molecule type" value="Genomic_DNA"/>
</dbReference>
<keyword evidence="3" id="KW-0813">Transport</keyword>
<evidence type="ECO:0000256" key="2">
    <source>
        <dbReference type="ARBA" id="ARBA00005318"/>
    </source>
</evidence>
<evidence type="ECO:0000256" key="9">
    <source>
        <dbReference type="ARBA" id="ARBA00023136"/>
    </source>
</evidence>
<dbReference type="InterPro" id="IPR025691">
    <property type="entry name" value="GspL_pp_dom"/>
</dbReference>
<evidence type="ECO:0000256" key="8">
    <source>
        <dbReference type="ARBA" id="ARBA00022989"/>
    </source>
</evidence>
<dbReference type="eggNOG" id="COG3297">
    <property type="taxonomic scope" value="Bacteria"/>
</dbReference>
<dbReference type="GO" id="GO:0009276">
    <property type="term" value="C:Gram-negative-bacterium-type cell wall"/>
    <property type="evidence" value="ECO:0007669"/>
    <property type="project" value="InterPro"/>
</dbReference>
<comment type="similarity">
    <text evidence="2">Belongs to the GSP L family.</text>
</comment>
<dbReference type="KEGG" id="dac:Daci_5694"/>
<dbReference type="GO" id="GO:0015628">
    <property type="term" value="P:protein secretion by the type II secretion system"/>
    <property type="evidence" value="ECO:0007669"/>
    <property type="project" value="InterPro"/>
</dbReference>
<evidence type="ECO:0000256" key="3">
    <source>
        <dbReference type="ARBA" id="ARBA00022448"/>
    </source>
</evidence>
<feature type="domain" description="GspL cytoplasmic actin-ATPase-like" evidence="10">
    <location>
        <begin position="66"/>
        <end position="186"/>
    </location>
</feature>
<keyword evidence="8" id="KW-1133">Transmembrane helix</keyword>
<dbReference type="Gene3D" id="3.30.420.380">
    <property type="match status" value="1"/>
</dbReference>
<dbReference type="InterPro" id="IPR024230">
    <property type="entry name" value="GspL_cyto_dom"/>
</dbReference>
<dbReference type="AlphaFoldDB" id="A9BXP6"/>
<keyword evidence="6" id="KW-0812">Transmembrane</keyword>
<dbReference type="InterPro" id="IPR043129">
    <property type="entry name" value="ATPase_NBD"/>
</dbReference>
<dbReference type="Pfam" id="PF05134">
    <property type="entry name" value="T2SSL"/>
    <property type="match status" value="1"/>
</dbReference>
<keyword evidence="5" id="KW-0997">Cell inner membrane</keyword>
<evidence type="ECO:0000256" key="1">
    <source>
        <dbReference type="ARBA" id="ARBA00004377"/>
    </source>
</evidence>
<reference evidence="12 13" key="1">
    <citation type="journal article" date="2004" name="Appl. Environ. Microbiol.">
        <title>Mineralization of individual congeners of linear alkylbenzenesulfonate by defined pairs of heterotrophic bacteria.</title>
        <authorList>
            <person name="Schleheck D."/>
            <person name="Knepper T.P."/>
            <person name="Fischer K."/>
            <person name="Cook A.M."/>
        </authorList>
    </citation>
    <scope>NUCLEOTIDE SEQUENCE [LARGE SCALE GENOMIC DNA]</scope>
    <source>
        <strain evidence="13">DSM 14801 / SPH-1</strain>
    </source>
</reference>
<dbReference type="InterPro" id="IPR007812">
    <property type="entry name" value="T2SS_protein-GspL"/>
</dbReference>
<protein>
    <submittedName>
        <fullName evidence="12">General secretion pathway L</fullName>
    </submittedName>
</protein>
<gene>
    <name evidence="12" type="ordered locus">Daci_5694</name>
</gene>
<dbReference type="NCBIfam" id="TIGR01709">
    <property type="entry name" value="typeII_sec_gspL"/>
    <property type="match status" value="1"/>
</dbReference>
<dbReference type="Pfam" id="PF12693">
    <property type="entry name" value="GspL_C"/>
    <property type="match status" value="1"/>
</dbReference>
<dbReference type="GO" id="GO:0005886">
    <property type="term" value="C:plasma membrane"/>
    <property type="evidence" value="ECO:0007669"/>
    <property type="project" value="UniProtKB-SubCell"/>
</dbReference>
<dbReference type="GO" id="GO:0015627">
    <property type="term" value="C:type II protein secretion system complex"/>
    <property type="evidence" value="ECO:0007669"/>
    <property type="project" value="InterPro"/>
</dbReference>
<comment type="subcellular location">
    <subcellularLocation>
        <location evidence="1">Cell inner membrane</location>
        <topology evidence="1">Single-pass membrane protein</topology>
    </subcellularLocation>
</comment>
<dbReference type="STRING" id="398578.Daci_5694"/>
<dbReference type="HOGENOM" id="CLU_640597_0_0_4"/>
<evidence type="ECO:0000256" key="7">
    <source>
        <dbReference type="ARBA" id="ARBA00022927"/>
    </source>
</evidence>
<dbReference type="Proteomes" id="UP000000784">
    <property type="component" value="Chromosome"/>
</dbReference>
<sequence length="430" mass="45907">MTDGCHTRPLQCPLPPMSTLILHLPAGPAGEYAYALSSDGLRADRHGHAAAGLLPDPGRTGQTVAVVPHQALSWHLVSLPHGVPTGSRRGHVRLRAVLDGLLEERLLDEPSQLHLALQPQARAGEPCWVAACNKAWLHAHLQALESAGRPVGRIVPECPPQATPQLWAVGSPESAWLLATGLSTAAQGMDSLACLPLRTDSADPAMLAALLQALPPDTPIQADPALARAAEALQRPVSLLTDAQRGLAARAQSWDLAQFDLDLGGGSRTRRRMLDGWQSFLRAPQWKAARWGAVLALLAQVVGINAWAWTENRAIAAKQVQVRSTLATSFPRVPVIVDAPVQMQREVATLRQTAGALTQGDLEPLLAAASRALPAGQLPQAMDYQDRQLRLKGVSLEAEALEQAQQHLAGSGLRLQRDGADLLLAQEARP</sequence>
<keyword evidence="4" id="KW-1003">Cell membrane</keyword>
<evidence type="ECO:0000259" key="10">
    <source>
        <dbReference type="Pfam" id="PF05134"/>
    </source>
</evidence>
<evidence type="ECO:0000256" key="6">
    <source>
        <dbReference type="ARBA" id="ARBA00022692"/>
    </source>
</evidence>
<keyword evidence="7" id="KW-0653">Protein transport</keyword>
<evidence type="ECO:0000313" key="12">
    <source>
        <dbReference type="EMBL" id="ABX38322.1"/>
    </source>
</evidence>
<accession>A9BXP6</accession>
<evidence type="ECO:0000313" key="13">
    <source>
        <dbReference type="Proteomes" id="UP000000784"/>
    </source>
</evidence>
<evidence type="ECO:0000256" key="4">
    <source>
        <dbReference type="ARBA" id="ARBA00022475"/>
    </source>
</evidence>
<evidence type="ECO:0000259" key="11">
    <source>
        <dbReference type="Pfam" id="PF12693"/>
    </source>
</evidence>
<keyword evidence="13" id="KW-1185">Reference proteome</keyword>
<reference evidence="13" key="2">
    <citation type="submission" date="2007-11" db="EMBL/GenBank/DDBJ databases">
        <title>Complete sequence of Delftia acidovorans DSM 14801 / SPH-1.</title>
        <authorList>
            <person name="Copeland A."/>
            <person name="Lucas S."/>
            <person name="Lapidus A."/>
            <person name="Barry K."/>
            <person name="Glavina del Rio T."/>
            <person name="Dalin E."/>
            <person name="Tice H."/>
            <person name="Pitluck S."/>
            <person name="Lowry S."/>
            <person name="Clum A."/>
            <person name="Schmutz J."/>
            <person name="Larimer F."/>
            <person name="Land M."/>
            <person name="Hauser L."/>
            <person name="Kyrpides N."/>
            <person name="Kim E."/>
            <person name="Schleheck D."/>
            <person name="Richardson P."/>
        </authorList>
    </citation>
    <scope>NUCLEOTIDE SEQUENCE [LARGE SCALE GENOMIC DNA]</scope>
    <source>
        <strain evidence="13">DSM 14801 / SPH-1</strain>
    </source>
</reference>
<keyword evidence="9" id="KW-0472">Membrane</keyword>